<dbReference type="InterPro" id="IPR016181">
    <property type="entry name" value="Acyl_CoA_acyltransferase"/>
</dbReference>
<dbReference type="InterPro" id="IPR000182">
    <property type="entry name" value="GNAT_dom"/>
</dbReference>
<reference evidence="4 5" key="1">
    <citation type="submission" date="2020-01" db="EMBL/GenBank/DDBJ databases">
        <title>Insect and environment-associated Actinomycetes.</title>
        <authorList>
            <person name="Currrie C."/>
            <person name="Chevrette M."/>
            <person name="Carlson C."/>
            <person name="Stubbendieck R."/>
            <person name="Wendt-Pienkowski E."/>
        </authorList>
    </citation>
    <scope>NUCLEOTIDE SEQUENCE [LARGE SCALE GENOMIC DNA]</scope>
    <source>
        <strain evidence="4 5">SID14172</strain>
    </source>
</reference>
<feature type="domain" description="N-acetyltransferase" evidence="3">
    <location>
        <begin position="19"/>
        <end position="168"/>
    </location>
</feature>
<evidence type="ECO:0000256" key="1">
    <source>
        <dbReference type="ARBA" id="ARBA00022679"/>
    </source>
</evidence>
<keyword evidence="2" id="KW-0012">Acyltransferase</keyword>
<evidence type="ECO:0000313" key="4">
    <source>
        <dbReference type="EMBL" id="NEB15888.1"/>
    </source>
</evidence>
<comment type="caution">
    <text evidence="4">The sequence shown here is derived from an EMBL/GenBank/DDBJ whole genome shotgun (WGS) entry which is preliminary data.</text>
</comment>
<dbReference type="SUPFAM" id="SSF55729">
    <property type="entry name" value="Acyl-CoA N-acyltransferases (Nat)"/>
    <property type="match status" value="1"/>
</dbReference>
<dbReference type="EMBL" id="JAAGMB010000118">
    <property type="protein sequence ID" value="NEB15888.1"/>
    <property type="molecule type" value="Genomic_DNA"/>
</dbReference>
<dbReference type="InterPro" id="IPR050832">
    <property type="entry name" value="Bact_Acetyltransf"/>
</dbReference>
<dbReference type="PANTHER" id="PTHR43877">
    <property type="entry name" value="AMINOALKYLPHOSPHONATE N-ACETYLTRANSFERASE-RELATED-RELATED"/>
    <property type="match status" value="1"/>
</dbReference>
<evidence type="ECO:0000259" key="3">
    <source>
        <dbReference type="PROSITE" id="PS51186"/>
    </source>
</evidence>
<sequence length="193" mass="21318">MTGQRRTATESHRSFAEPVRLDLSDPDTLRHLWDLQRASYAVEARLIGFDGIPPLHESLEQLRACEESFIGVRDERRLVGAVAWTRSGNGVLDICRLVVHPVAHRRGVATALLDALDSIEPAELTVVSTGTANLPAVELYRRRGFRPVGERRIAPGVAVTLLERRNASVEATFSDANGNAVPQTITRRAHDVR</sequence>
<dbReference type="Gene3D" id="3.40.630.30">
    <property type="match status" value="1"/>
</dbReference>
<organism evidence="4 5">
    <name type="scientific">Streptomyces coelicoflavus</name>
    <dbReference type="NCBI Taxonomy" id="285562"/>
    <lineage>
        <taxon>Bacteria</taxon>
        <taxon>Bacillati</taxon>
        <taxon>Actinomycetota</taxon>
        <taxon>Actinomycetes</taxon>
        <taxon>Kitasatosporales</taxon>
        <taxon>Streptomycetaceae</taxon>
        <taxon>Streptomyces</taxon>
    </lineage>
</organism>
<dbReference type="PANTHER" id="PTHR43877:SF2">
    <property type="entry name" value="AMINOALKYLPHOSPHONATE N-ACETYLTRANSFERASE-RELATED"/>
    <property type="match status" value="1"/>
</dbReference>
<gene>
    <name evidence="4" type="ORF">G3I46_05065</name>
</gene>
<dbReference type="PROSITE" id="PS51186">
    <property type="entry name" value="GNAT"/>
    <property type="match status" value="1"/>
</dbReference>
<dbReference type="GO" id="GO:0016747">
    <property type="term" value="F:acyltransferase activity, transferring groups other than amino-acyl groups"/>
    <property type="evidence" value="ECO:0007669"/>
    <property type="project" value="InterPro"/>
</dbReference>
<proteinExistence type="predicted"/>
<keyword evidence="1 4" id="KW-0808">Transferase</keyword>
<keyword evidence="5" id="KW-1185">Reference proteome</keyword>
<evidence type="ECO:0000313" key="5">
    <source>
        <dbReference type="Proteomes" id="UP000469545"/>
    </source>
</evidence>
<accession>A0A6N9UDQ6</accession>
<evidence type="ECO:0000256" key="2">
    <source>
        <dbReference type="ARBA" id="ARBA00023315"/>
    </source>
</evidence>
<dbReference type="AlphaFoldDB" id="A0A6N9UDQ6"/>
<dbReference type="CDD" id="cd04301">
    <property type="entry name" value="NAT_SF"/>
    <property type="match status" value="1"/>
</dbReference>
<protein>
    <submittedName>
        <fullName evidence="4">GNAT family N-acetyltransferase</fullName>
    </submittedName>
</protein>
<dbReference type="RefSeq" id="WP_164139002.1">
    <property type="nucleotide sequence ID" value="NZ_JAAGMB010000118.1"/>
</dbReference>
<dbReference type="Proteomes" id="UP000469545">
    <property type="component" value="Unassembled WGS sequence"/>
</dbReference>
<name>A0A6N9UDQ6_9ACTN</name>
<dbReference type="Pfam" id="PF13673">
    <property type="entry name" value="Acetyltransf_10"/>
    <property type="match status" value="1"/>
</dbReference>